<evidence type="ECO:0000313" key="7">
    <source>
        <dbReference type="Proteomes" id="UP000032946"/>
    </source>
</evidence>
<feature type="domain" description="ABC transporter" evidence="5">
    <location>
        <begin position="23"/>
        <end position="246"/>
    </location>
</feature>
<evidence type="ECO:0000256" key="1">
    <source>
        <dbReference type="ARBA" id="ARBA00005417"/>
    </source>
</evidence>
<dbReference type="PANTHER" id="PTHR46743:SF2">
    <property type="entry name" value="TEICHOIC ACIDS EXPORT ATP-BINDING PROTEIN TAGH"/>
    <property type="match status" value="1"/>
</dbReference>
<organism evidence="6 7">
    <name type="scientific">Limnospira indica PCC 8005</name>
    <dbReference type="NCBI Taxonomy" id="376219"/>
    <lineage>
        <taxon>Bacteria</taxon>
        <taxon>Bacillati</taxon>
        <taxon>Cyanobacteriota</taxon>
        <taxon>Cyanophyceae</taxon>
        <taxon>Oscillatoriophycideae</taxon>
        <taxon>Oscillatoriales</taxon>
        <taxon>Sirenicapillariaceae</taxon>
        <taxon>Limnospira</taxon>
    </lineage>
</organism>
<dbReference type="GO" id="GO:0140359">
    <property type="term" value="F:ABC-type transporter activity"/>
    <property type="evidence" value="ECO:0007669"/>
    <property type="project" value="InterPro"/>
</dbReference>
<evidence type="ECO:0000256" key="4">
    <source>
        <dbReference type="ARBA" id="ARBA00022840"/>
    </source>
</evidence>
<sequence length="472" mass="52366">MTDIAISVNQVSKCFKRYKHPVDRLKEIFWPKTSLAENFWALQDINLQVFRGQTLGIVGRNGSGKSTLLQIIAGTLTPTHGEVKVNGRVSALLELGSGFNPEFTGRQNVFFNGQLLGLKPEEIATKFDDIAAFADIGDFIDQPVKTYSSGMYIRLGFAVATSVDPDILIVDEALSVGDEAFQRKCFSRIHEIQDRGGTILFVSHSAPSIIQLCDSAVLMDKGEMLLEHTPKMIVSKYQKMIYADADAAAQVRAEIKQIKASLPPQHQVHKVVSISQQNGNHSQGQSQGMIKHNPDYRDYYDPNLVPDQLIRYPSRGATIQDPHIRTLKGKRVNHLVARQTYTYNYEVEFMKSASHVRFGMLVKTVSGYELAGASFLATSQLIKYVDAGTKIMLEFQFKCLLAPDVYFLNAGVSGIVEGEFTYLDRCVDVAMFRVQPCEESCGTGVVDLLVEPQLTITSGKVHWENLDGVSVG</sequence>
<dbReference type="EMBL" id="FO818640">
    <property type="protein sequence ID" value="CDM94288.1"/>
    <property type="molecule type" value="Genomic_DNA"/>
</dbReference>
<dbReference type="AlphaFoldDB" id="A0A9P1KD44"/>
<protein>
    <submittedName>
        <fullName evidence="6">ABC transporter related</fullName>
    </submittedName>
</protein>
<dbReference type="GO" id="GO:0016887">
    <property type="term" value="F:ATP hydrolysis activity"/>
    <property type="evidence" value="ECO:0007669"/>
    <property type="project" value="InterPro"/>
</dbReference>
<evidence type="ECO:0000256" key="3">
    <source>
        <dbReference type="ARBA" id="ARBA00022741"/>
    </source>
</evidence>
<evidence type="ECO:0000256" key="2">
    <source>
        <dbReference type="ARBA" id="ARBA00022448"/>
    </source>
</evidence>
<keyword evidence="4" id="KW-0067">ATP-binding</keyword>
<dbReference type="RefSeq" id="WP_006669645.1">
    <property type="nucleotide sequence ID" value="NZ_FO818640.1"/>
</dbReference>
<dbReference type="InterPro" id="IPR003439">
    <property type="entry name" value="ABC_transporter-like_ATP-bd"/>
</dbReference>
<dbReference type="InterPro" id="IPR050683">
    <property type="entry name" value="Bact_Polysacc_Export_ATP-bd"/>
</dbReference>
<dbReference type="PANTHER" id="PTHR46743">
    <property type="entry name" value="TEICHOIC ACIDS EXPORT ATP-BINDING PROTEIN TAGH"/>
    <property type="match status" value="1"/>
</dbReference>
<dbReference type="InterPro" id="IPR003593">
    <property type="entry name" value="AAA+_ATPase"/>
</dbReference>
<gene>
    <name evidence="6" type="ORF">ARTHRO_11962</name>
</gene>
<dbReference type="Gene3D" id="3.40.50.300">
    <property type="entry name" value="P-loop containing nucleotide triphosphate hydrolases"/>
    <property type="match status" value="1"/>
</dbReference>
<keyword evidence="7" id="KW-1185">Reference proteome</keyword>
<dbReference type="Proteomes" id="UP000032946">
    <property type="component" value="Chromosome"/>
</dbReference>
<keyword evidence="3" id="KW-0547">Nucleotide-binding</keyword>
<dbReference type="PROSITE" id="PS50893">
    <property type="entry name" value="ABC_TRANSPORTER_2"/>
    <property type="match status" value="1"/>
</dbReference>
<dbReference type="GO" id="GO:0005524">
    <property type="term" value="F:ATP binding"/>
    <property type="evidence" value="ECO:0007669"/>
    <property type="project" value="UniProtKB-KW"/>
</dbReference>
<accession>A0A9P1KD44</accession>
<evidence type="ECO:0000313" key="6">
    <source>
        <dbReference type="EMBL" id="CDM94288.1"/>
    </source>
</evidence>
<keyword evidence="2" id="KW-0813">Transport</keyword>
<dbReference type="CDD" id="cd10147">
    <property type="entry name" value="Wzt_C-like"/>
    <property type="match status" value="1"/>
</dbReference>
<dbReference type="InterPro" id="IPR027417">
    <property type="entry name" value="P-loop_NTPase"/>
</dbReference>
<dbReference type="Gene3D" id="2.70.50.60">
    <property type="entry name" value="abc- transporter (atp binding component) like domain"/>
    <property type="match status" value="1"/>
</dbReference>
<reference evidence="6 7" key="1">
    <citation type="submission" date="2014-02" db="EMBL/GenBank/DDBJ databases">
        <authorList>
            <person name="Genoscope - CEA"/>
        </authorList>
    </citation>
    <scope>NUCLEOTIDE SEQUENCE [LARGE SCALE GENOMIC DNA]</scope>
    <source>
        <strain evidence="6 7">PCC 8005</strain>
    </source>
</reference>
<comment type="similarity">
    <text evidence="1">Belongs to the ABC transporter superfamily.</text>
</comment>
<name>A0A9P1KD44_9CYAN</name>
<dbReference type="GO" id="GO:0016020">
    <property type="term" value="C:membrane"/>
    <property type="evidence" value="ECO:0007669"/>
    <property type="project" value="InterPro"/>
</dbReference>
<evidence type="ECO:0000259" key="5">
    <source>
        <dbReference type="PROSITE" id="PS50893"/>
    </source>
</evidence>
<dbReference type="InterPro" id="IPR029439">
    <property type="entry name" value="Wzt_C"/>
</dbReference>
<dbReference type="SUPFAM" id="SSF52540">
    <property type="entry name" value="P-loop containing nucleoside triphosphate hydrolases"/>
    <property type="match status" value="1"/>
</dbReference>
<dbReference type="InterPro" id="IPR015860">
    <property type="entry name" value="ABC_transpr_TagH-like"/>
</dbReference>
<dbReference type="CDD" id="cd03220">
    <property type="entry name" value="ABC_KpsT_Wzt"/>
    <property type="match status" value="1"/>
</dbReference>
<proteinExistence type="inferred from homology"/>
<dbReference type="Pfam" id="PF14524">
    <property type="entry name" value="Wzt_C"/>
    <property type="match status" value="1"/>
</dbReference>
<dbReference type="SMART" id="SM00382">
    <property type="entry name" value="AAA"/>
    <property type="match status" value="1"/>
</dbReference>
<dbReference type="Pfam" id="PF00005">
    <property type="entry name" value="ABC_tran"/>
    <property type="match status" value="1"/>
</dbReference>